<reference evidence="3" key="1">
    <citation type="submission" date="2021-04" db="EMBL/GenBank/DDBJ databases">
        <title>Genome based classification of Actinospica acidithermotolerans sp. nov., an actinobacterium isolated from an Indonesian hot spring.</title>
        <authorList>
            <person name="Kusuma A.B."/>
            <person name="Putra K.E."/>
            <person name="Nafisah S."/>
            <person name="Loh J."/>
            <person name="Nouioui I."/>
            <person name="Goodfellow M."/>
        </authorList>
    </citation>
    <scope>NUCLEOTIDE SEQUENCE</scope>
    <source>
        <strain evidence="3">CSCA 57</strain>
    </source>
</reference>
<name>A0A941EV40_9ACTN</name>
<evidence type="ECO:0000259" key="2">
    <source>
        <dbReference type="SMART" id="SM00642"/>
    </source>
</evidence>
<dbReference type="GO" id="GO:0030980">
    <property type="term" value="P:alpha-glucan catabolic process"/>
    <property type="evidence" value="ECO:0007669"/>
    <property type="project" value="TreeGrafter"/>
</dbReference>
<evidence type="ECO:0000313" key="3">
    <source>
        <dbReference type="EMBL" id="MBR7837788.1"/>
    </source>
</evidence>
<dbReference type="GO" id="GO:0005992">
    <property type="term" value="P:trehalose biosynthetic process"/>
    <property type="evidence" value="ECO:0007669"/>
    <property type="project" value="TreeGrafter"/>
</dbReference>
<evidence type="ECO:0000256" key="1">
    <source>
        <dbReference type="SAM" id="MobiDB-lite"/>
    </source>
</evidence>
<dbReference type="InterPro" id="IPR006047">
    <property type="entry name" value="GH13_cat_dom"/>
</dbReference>
<dbReference type="Pfam" id="PF00128">
    <property type="entry name" value="Alpha-amylase"/>
    <property type="match status" value="1"/>
</dbReference>
<dbReference type="Gene3D" id="1.10.150.200">
    <property type="entry name" value="Maltooligosyl trehalose synthase, domain 3"/>
    <property type="match status" value="1"/>
</dbReference>
<dbReference type="NCBIfam" id="TIGR02401">
    <property type="entry name" value="trehalose_TreY"/>
    <property type="match status" value="1"/>
</dbReference>
<feature type="region of interest" description="Disordered" evidence="1">
    <location>
        <begin position="1"/>
        <end position="49"/>
    </location>
</feature>
<dbReference type="GO" id="GO:0047470">
    <property type="term" value="F:(1,4)-alpha-D-glucan 1-alpha-D-glucosylmutase activity"/>
    <property type="evidence" value="ECO:0007669"/>
    <property type="project" value="TreeGrafter"/>
</dbReference>
<evidence type="ECO:0000313" key="4">
    <source>
        <dbReference type="Proteomes" id="UP000675781"/>
    </source>
</evidence>
<protein>
    <submittedName>
        <fullName evidence="3">Malto-oligosyltrehalose synthase</fullName>
    </submittedName>
</protein>
<dbReference type="CDD" id="cd11336">
    <property type="entry name" value="AmyAc_MTSase"/>
    <property type="match status" value="1"/>
</dbReference>
<keyword evidence="4" id="KW-1185">Reference proteome</keyword>
<dbReference type="PANTHER" id="PTHR10357:SF216">
    <property type="entry name" value="MALTOOLIGOSYL TREHALOSE SYNTHASE-RELATED"/>
    <property type="match status" value="1"/>
</dbReference>
<proteinExistence type="predicted"/>
<gene>
    <name evidence="3" type="primary">treY</name>
    <name evidence="3" type="ORF">KDL01_31225</name>
</gene>
<dbReference type="EMBL" id="JAGSOG010000230">
    <property type="protein sequence ID" value="MBR7837788.1"/>
    <property type="molecule type" value="Genomic_DNA"/>
</dbReference>
<dbReference type="PANTHER" id="PTHR10357">
    <property type="entry name" value="ALPHA-AMYLASE FAMILY MEMBER"/>
    <property type="match status" value="1"/>
</dbReference>
<sequence length="873" mass="95586">MSSPEPSPGRSRKPSSASSKGPAESAPKPAPRAPQPSPEPSEPPAPPRAIVPSATYRIQLTEAMTFDDVCTQVDYLHRLGVSHVYLSPILQAAEGSTHGYDVIDHNQIAAGLGGEEGLRRLVERLHARGMGAIADVVPNHMAVPVPEKRNRALWSVLREGPESPYASWFDVDWSAQDGALLLPVLGRRIAECLRTEELAVDESDEAVAEFGGPVLRYFSHVFPVRPGTEHLPLHTLVRAQHYRLAYWRVATEEPGYRRFFDISSLIAIRVEDSGVLHATHRLLLDLVRDGTLDGLRIDHPDGLADPRGYLRFLRKSTEGVWTVVEKILAADEQLPADWECAGTTGYDAQRAIGALLTDPVGAERLVALYVGLTGSAQEFAPMARAGRLFVLDTVLRAEADRLVEVLVAICRAELDLRDHTQLGLHEAVCALIANLRVYRAYTVPGEPAPADSVIRVESAAKAAAAVLPAERHETLWLVRDFALGRVGPRDQLRDEFQVRFQQTCAAVMAKGVEDTAFYRWTALPGASDVGGEPTEPAMAPARFHGFCALRQAEWPTAMTALSTHDSKRSEDVRARLTVLTEMPEDWAVALAGFQTAVRATAAPPDAPEPADEYLLWQSVFGAWPIDGERLLPYLRKALREAKIRTSWGAPDETYEARVLDFAAAALASEKVREEVDAFVRRIEPCTTSNILTQKLVQLTMAGVPDLYQGSETEFWALTDPDNRRPVDFRRLRELLEKADADVEGDTAALYGGGAAAKILVTSRALRLRRERPEWFGPEASQTPLFAIGPAAGHAVALLRGENVATVGTRLPAGLERAGGWRDTALPLPPGTWRCRLSGRAFRVDAQSGVGLPLAWLTEHLPVALLVREEQAEE</sequence>
<accession>A0A941EV40</accession>
<dbReference type="Gene3D" id="3.20.20.80">
    <property type="entry name" value="Glycosidases"/>
    <property type="match status" value="1"/>
</dbReference>
<dbReference type="InterPro" id="IPR017853">
    <property type="entry name" value="GH"/>
</dbReference>
<dbReference type="SMART" id="SM00642">
    <property type="entry name" value="Aamy"/>
    <property type="match status" value="1"/>
</dbReference>
<dbReference type="InterPro" id="IPR012767">
    <property type="entry name" value="Trehalose_TreY"/>
</dbReference>
<dbReference type="RefSeq" id="WP_212532254.1">
    <property type="nucleotide sequence ID" value="NZ_JAGSOG010000230.1"/>
</dbReference>
<comment type="caution">
    <text evidence="3">The sequence shown here is derived from an EMBL/GenBank/DDBJ whole genome shotgun (WGS) entry which is preliminary data.</text>
</comment>
<dbReference type="Gene3D" id="3.30.1590.10">
    <property type="entry name" value="Maltooligosyl trehalose synthase, domain 2"/>
    <property type="match status" value="1"/>
</dbReference>
<feature type="compositionally biased region" description="Pro residues" evidence="1">
    <location>
        <begin position="28"/>
        <end position="49"/>
    </location>
</feature>
<feature type="domain" description="Glycosyl hydrolase family 13 catalytic" evidence="2">
    <location>
        <begin position="49"/>
        <end position="493"/>
    </location>
</feature>
<dbReference type="SUPFAM" id="SSF51445">
    <property type="entry name" value="(Trans)glycosidases"/>
    <property type="match status" value="1"/>
</dbReference>
<dbReference type="Gene3D" id="1.10.10.470">
    <property type="entry name" value="Maltooligosyl trehalose synthase, domain 4"/>
    <property type="match status" value="1"/>
</dbReference>
<organism evidence="3 4">
    <name type="scientific">Actinospica durhamensis</name>
    <dbReference type="NCBI Taxonomy" id="1508375"/>
    <lineage>
        <taxon>Bacteria</taxon>
        <taxon>Bacillati</taxon>
        <taxon>Actinomycetota</taxon>
        <taxon>Actinomycetes</taxon>
        <taxon>Catenulisporales</taxon>
        <taxon>Actinospicaceae</taxon>
        <taxon>Actinospica</taxon>
    </lineage>
</organism>
<dbReference type="AlphaFoldDB" id="A0A941EV40"/>
<dbReference type="InterPro" id="IPR013797">
    <property type="entry name" value="Maltooligo_trehalose_synth_4"/>
</dbReference>
<dbReference type="Proteomes" id="UP000675781">
    <property type="component" value="Unassembled WGS sequence"/>
</dbReference>